<proteinExistence type="inferred from homology"/>
<dbReference type="Gene3D" id="3.40.50.620">
    <property type="entry name" value="HUPs"/>
    <property type="match status" value="1"/>
</dbReference>
<keyword evidence="7 9" id="KW-0173">Coenzyme A biosynthesis</keyword>
<dbReference type="CDD" id="cd02163">
    <property type="entry name" value="PPAT"/>
    <property type="match status" value="1"/>
</dbReference>
<dbReference type="PANTHER" id="PTHR21342">
    <property type="entry name" value="PHOSPHOPANTETHEINE ADENYLYLTRANSFERASE"/>
    <property type="match status" value="1"/>
</dbReference>
<feature type="binding site" evidence="9">
    <location>
        <position position="41"/>
    </location>
    <ligand>
        <name>substrate</name>
    </ligand>
</feature>
<dbReference type="InterPro" id="IPR014729">
    <property type="entry name" value="Rossmann-like_a/b/a_fold"/>
</dbReference>
<feature type="binding site" evidence="9">
    <location>
        <position position="9"/>
    </location>
    <ligand>
        <name>substrate</name>
    </ligand>
</feature>
<evidence type="ECO:0000259" key="10">
    <source>
        <dbReference type="Pfam" id="PF01467"/>
    </source>
</evidence>
<dbReference type="FunCoup" id="A0A0R2GA75">
    <property type="interactions" value="327"/>
</dbReference>
<comment type="cofactor">
    <cofactor evidence="9">
        <name>Mg(2+)</name>
        <dbReference type="ChEBI" id="CHEBI:18420"/>
    </cofactor>
</comment>
<dbReference type="EMBL" id="JQAX01000001">
    <property type="protein sequence ID" value="KRN33613.1"/>
    <property type="molecule type" value="Genomic_DNA"/>
</dbReference>
<feature type="binding site" evidence="9">
    <location>
        <position position="73"/>
    </location>
    <ligand>
        <name>substrate</name>
    </ligand>
</feature>
<dbReference type="PANTHER" id="PTHR21342:SF1">
    <property type="entry name" value="PHOSPHOPANTETHEINE ADENYLYLTRANSFERASE"/>
    <property type="match status" value="1"/>
</dbReference>
<gene>
    <name evidence="9" type="primary">coaD</name>
    <name evidence="11" type="ORF">IV68_GL000420</name>
</gene>
<keyword evidence="6 9" id="KW-0460">Magnesium</keyword>
<feature type="binding site" evidence="9">
    <location>
        <begin position="9"/>
        <end position="10"/>
    </location>
    <ligand>
        <name>ATP</name>
        <dbReference type="ChEBI" id="CHEBI:30616"/>
    </ligand>
</feature>
<dbReference type="AlphaFoldDB" id="A0A0R2GA75"/>
<keyword evidence="1 9" id="KW-0963">Cytoplasm</keyword>
<comment type="function">
    <text evidence="9">Reversibly transfers an adenylyl group from ATP to 4'-phosphopantetheine, yielding dephospho-CoA (dPCoA) and pyrophosphate.</text>
</comment>
<dbReference type="PATRIC" id="fig|1123500.6.peg.421"/>
<comment type="subunit">
    <text evidence="9">Homohexamer.</text>
</comment>
<evidence type="ECO:0000256" key="2">
    <source>
        <dbReference type="ARBA" id="ARBA00022679"/>
    </source>
</evidence>
<evidence type="ECO:0000256" key="9">
    <source>
        <dbReference type="HAMAP-Rule" id="MF_00151"/>
    </source>
</evidence>
<keyword evidence="5 9" id="KW-0067">ATP-binding</keyword>
<feature type="binding site" evidence="9">
    <location>
        <position position="87"/>
    </location>
    <ligand>
        <name>substrate</name>
    </ligand>
</feature>
<evidence type="ECO:0000313" key="12">
    <source>
        <dbReference type="Proteomes" id="UP000051296"/>
    </source>
</evidence>
<evidence type="ECO:0000256" key="1">
    <source>
        <dbReference type="ARBA" id="ARBA00022490"/>
    </source>
</evidence>
<comment type="pathway">
    <text evidence="9">Cofactor biosynthesis; coenzyme A biosynthesis; CoA from (R)-pantothenate: step 4/5.</text>
</comment>
<dbReference type="Proteomes" id="UP000051296">
    <property type="component" value="Unassembled WGS sequence"/>
</dbReference>
<keyword evidence="3 9" id="KW-0548">Nucleotidyltransferase</keyword>
<feature type="domain" description="Cytidyltransferase-like" evidence="10">
    <location>
        <begin position="5"/>
        <end position="130"/>
    </location>
</feature>
<feature type="binding site" evidence="9">
    <location>
        <position position="98"/>
    </location>
    <ligand>
        <name>ATP</name>
        <dbReference type="ChEBI" id="CHEBI:30616"/>
    </ligand>
</feature>
<protein>
    <recommendedName>
        <fullName evidence="9">Phosphopantetheine adenylyltransferase</fullName>
        <ecNumber evidence="9">2.7.7.3</ecNumber>
    </recommendedName>
    <alternativeName>
        <fullName evidence="9">Dephospho-CoA pyrophosphorylase</fullName>
    </alternativeName>
    <alternativeName>
        <fullName evidence="9">Pantetheine-phosphate adenylyltransferase</fullName>
        <shortName evidence="9">PPAT</shortName>
    </alternativeName>
</protein>
<feature type="binding site" evidence="9">
    <location>
        <begin position="88"/>
        <end position="90"/>
    </location>
    <ligand>
        <name>ATP</name>
        <dbReference type="ChEBI" id="CHEBI:30616"/>
    </ligand>
</feature>
<dbReference type="Pfam" id="PF01467">
    <property type="entry name" value="CTP_transf_like"/>
    <property type="match status" value="1"/>
</dbReference>
<comment type="subcellular location">
    <subcellularLocation>
        <location evidence="9">Cytoplasm</location>
    </subcellularLocation>
</comment>
<dbReference type="eggNOG" id="COG0669">
    <property type="taxonomic scope" value="Bacteria"/>
</dbReference>
<dbReference type="STRING" id="1123500.GCA_000420365_00084"/>
<dbReference type="NCBIfam" id="TIGR00125">
    <property type="entry name" value="cyt_tran_rel"/>
    <property type="match status" value="1"/>
</dbReference>
<evidence type="ECO:0000313" key="11">
    <source>
        <dbReference type="EMBL" id="KRN33613.1"/>
    </source>
</evidence>
<comment type="catalytic activity">
    <reaction evidence="8 9">
        <text>(R)-4'-phosphopantetheine + ATP + H(+) = 3'-dephospho-CoA + diphosphate</text>
        <dbReference type="Rhea" id="RHEA:19801"/>
        <dbReference type="ChEBI" id="CHEBI:15378"/>
        <dbReference type="ChEBI" id="CHEBI:30616"/>
        <dbReference type="ChEBI" id="CHEBI:33019"/>
        <dbReference type="ChEBI" id="CHEBI:57328"/>
        <dbReference type="ChEBI" id="CHEBI:61723"/>
        <dbReference type="EC" id="2.7.7.3"/>
    </reaction>
</comment>
<evidence type="ECO:0000256" key="7">
    <source>
        <dbReference type="ARBA" id="ARBA00022993"/>
    </source>
</evidence>
<evidence type="ECO:0000256" key="5">
    <source>
        <dbReference type="ARBA" id="ARBA00022840"/>
    </source>
</evidence>
<dbReference type="RefSeq" id="WP_022790887.1">
    <property type="nucleotide sequence ID" value="NZ_ATUU01000001.1"/>
</dbReference>
<evidence type="ECO:0000256" key="3">
    <source>
        <dbReference type="ARBA" id="ARBA00022695"/>
    </source>
</evidence>
<comment type="similarity">
    <text evidence="9">Belongs to the bacterial CoaD family.</text>
</comment>
<reference evidence="11 12" key="1">
    <citation type="journal article" date="2015" name="Genome Announc.">
        <title>Expanding the biotechnology potential of lactobacilli through comparative genomics of 213 strains and associated genera.</title>
        <authorList>
            <person name="Sun Z."/>
            <person name="Harris H.M."/>
            <person name="McCann A."/>
            <person name="Guo C."/>
            <person name="Argimon S."/>
            <person name="Zhang W."/>
            <person name="Yang X."/>
            <person name="Jeffery I.B."/>
            <person name="Cooney J.C."/>
            <person name="Kagawa T.F."/>
            <person name="Liu W."/>
            <person name="Song Y."/>
            <person name="Salvetti E."/>
            <person name="Wrobel A."/>
            <person name="Rasinkangas P."/>
            <person name="Parkhill J."/>
            <person name="Rea M.C."/>
            <person name="O'Sullivan O."/>
            <person name="Ritari J."/>
            <person name="Douillard F.P."/>
            <person name="Paul Ross R."/>
            <person name="Yang R."/>
            <person name="Briner A.E."/>
            <person name="Felis G.E."/>
            <person name="de Vos W.M."/>
            <person name="Barrangou R."/>
            <person name="Klaenhammer T.R."/>
            <person name="Caufield P.W."/>
            <person name="Cui Y."/>
            <person name="Zhang H."/>
            <person name="O'Toole P.W."/>
        </authorList>
    </citation>
    <scope>NUCLEOTIDE SEQUENCE [LARGE SCALE GENOMIC DNA]</scope>
    <source>
        <strain evidence="11 12">DSM 20190</strain>
    </source>
</reference>
<accession>A0A0R2GA75</accession>
<dbReference type="GO" id="GO:0015937">
    <property type="term" value="P:coenzyme A biosynthetic process"/>
    <property type="evidence" value="ECO:0007669"/>
    <property type="project" value="UniProtKB-UniRule"/>
</dbReference>
<evidence type="ECO:0000256" key="6">
    <source>
        <dbReference type="ARBA" id="ARBA00022842"/>
    </source>
</evidence>
<dbReference type="GO" id="GO:0005737">
    <property type="term" value="C:cytoplasm"/>
    <property type="evidence" value="ECO:0007669"/>
    <property type="project" value="UniProtKB-SubCell"/>
</dbReference>
<dbReference type="PRINTS" id="PR01020">
    <property type="entry name" value="LPSBIOSNTHSS"/>
</dbReference>
<dbReference type="SUPFAM" id="SSF52374">
    <property type="entry name" value="Nucleotidylyl transferase"/>
    <property type="match status" value="1"/>
</dbReference>
<dbReference type="OrthoDB" id="9806661at2"/>
<organism evidence="11 12">
    <name type="scientific">Weissella halotolerans DSM 20190</name>
    <dbReference type="NCBI Taxonomy" id="1123500"/>
    <lineage>
        <taxon>Bacteria</taxon>
        <taxon>Bacillati</taxon>
        <taxon>Bacillota</taxon>
        <taxon>Bacilli</taxon>
        <taxon>Lactobacillales</taxon>
        <taxon>Lactobacillaceae</taxon>
        <taxon>Weissella</taxon>
    </lineage>
</organism>
<feature type="binding site" evidence="9">
    <location>
        <position position="17"/>
    </location>
    <ligand>
        <name>ATP</name>
        <dbReference type="ChEBI" id="CHEBI:30616"/>
    </ligand>
</feature>
<dbReference type="NCBIfam" id="TIGR01510">
    <property type="entry name" value="coaD_prev_kdtB"/>
    <property type="match status" value="1"/>
</dbReference>
<evidence type="ECO:0000256" key="8">
    <source>
        <dbReference type="ARBA" id="ARBA00029346"/>
    </source>
</evidence>
<dbReference type="InterPro" id="IPR004821">
    <property type="entry name" value="Cyt_trans-like"/>
</dbReference>
<keyword evidence="2 9" id="KW-0808">Transferase</keyword>
<dbReference type="GO" id="GO:0004595">
    <property type="term" value="F:pantetheine-phosphate adenylyltransferase activity"/>
    <property type="evidence" value="ECO:0007669"/>
    <property type="project" value="UniProtKB-UniRule"/>
</dbReference>
<keyword evidence="4 9" id="KW-0547">Nucleotide-binding</keyword>
<dbReference type="InParanoid" id="A0A0R2GA75"/>
<evidence type="ECO:0000256" key="4">
    <source>
        <dbReference type="ARBA" id="ARBA00022741"/>
    </source>
</evidence>
<sequence length="164" mass="17954">MKRAVYAGSFDPFTNGHLAIVKRAVELFDELIIGVGQNQSKTTLFSPSERVTLIQASVPASNKVQVQVLTGLTADFARQMGARYLIRGLRTAGDFEYEQKIAEMNYQLAGLETVYLQARPSDQMLASSMLKEVAMAGGNVSPYVPSVVKDALEEKMEERGSCAK</sequence>
<name>A0A0R2GA75_9LACO</name>
<comment type="caution">
    <text evidence="11">The sequence shown here is derived from an EMBL/GenBank/DDBJ whole genome shotgun (WGS) entry which is preliminary data.</text>
</comment>
<dbReference type="EC" id="2.7.7.3" evidence="9"/>
<keyword evidence="12" id="KW-1185">Reference proteome</keyword>
<dbReference type="InterPro" id="IPR001980">
    <property type="entry name" value="PPAT"/>
</dbReference>
<dbReference type="UniPathway" id="UPA00241">
    <property type="reaction ID" value="UER00355"/>
</dbReference>
<feature type="site" description="Transition state stabilizer" evidence="9">
    <location>
        <position position="17"/>
    </location>
</feature>
<dbReference type="GO" id="GO:0005524">
    <property type="term" value="F:ATP binding"/>
    <property type="evidence" value="ECO:0007669"/>
    <property type="project" value="UniProtKB-KW"/>
</dbReference>
<feature type="binding site" evidence="9">
    <location>
        <begin position="122"/>
        <end position="128"/>
    </location>
    <ligand>
        <name>ATP</name>
        <dbReference type="ChEBI" id="CHEBI:30616"/>
    </ligand>
</feature>
<dbReference type="HAMAP" id="MF_00151">
    <property type="entry name" value="PPAT_bact"/>
    <property type="match status" value="1"/>
</dbReference>